<keyword evidence="1" id="KW-0812">Transmembrane</keyword>
<evidence type="ECO:0000313" key="3">
    <source>
        <dbReference type="Proteomes" id="UP000009183"/>
    </source>
</evidence>
<keyword evidence="1" id="KW-1133">Transmembrane helix</keyword>
<protein>
    <submittedName>
        <fullName evidence="2">Uncharacterized protein</fullName>
    </submittedName>
</protein>
<dbReference type="HOGENOM" id="CLU_1963586_0_0_1"/>
<evidence type="ECO:0000313" key="2">
    <source>
        <dbReference type="EMBL" id="CCB62155.1"/>
    </source>
</evidence>
<reference evidence="3" key="1">
    <citation type="journal article" date="2007" name="Nature">
        <title>The grapevine genome sequence suggests ancestral hexaploidization in major angiosperm phyla.</title>
        <authorList>
            <consortium name="The French-Italian Public Consortium for Grapevine Genome Characterization."/>
            <person name="Jaillon O."/>
            <person name="Aury J.-M."/>
            <person name="Noel B."/>
            <person name="Policriti A."/>
            <person name="Clepet C."/>
            <person name="Casagrande A."/>
            <person name="Choisne N."/>
            <person name="Aubourg S."/>
            <person name="Vitulo N."/>
            <person name="Jubin C."/>
            <person name="Vezzi A."/>
            <person name="Legeai F."/>
            <person name="Hugueney P."/>
            <person name="Dasilva C."/>
            <person name="Horner D."/>
            <person name="Mica E."/>
            <person name="Jublot D."/>
            <person name="Poulain J."/>
            <person name="Bruyere C."/>
            <person name="Billault A."/>
            <person name="Segurens B."/>
            <person name="Gouyvenoux M."/>
            <person name="Ugarte E."/>
            <person name="Cattonaro F."/>
            <person name="Anthouard V."/>
            <person name="Vico V."/>
            <person name="Del Fabbro C."/>
            <person name="Alaux M."/>
            <person name="Di Gaspero G."/>
            <person name="Dumas V."/>
            <person name="Felice N."/>
            <person name="Paillard S."/>
            <person name="Juman I."/>
            <person name="Moroldo M."/>
            <person name="Scalabrin S."/>
            <person name="Canaguier A."/>
            <person name="Le Clainche I."/>
            <person name="Malacrida G."/>
            <person name="Durand E."/>
            <person name="Pesole G."/>
            <person name="Laucou V."/>
            <person name="Chatelet P."/>
            <person name="Merdinoglu D."/>
            <person name="Delledonne M."/>
            <person name="Pezzotti M."/>
            <person name="Lecharny A."/>
            <person name="Scarpelli C."/>
            <person name="Artiguenave F."/>
            <person name="Pe M.E."/>
            <person name="Valle G."/>
            <person name="Morgante M."/>
            <person name="Caboche M."/>
            <person name="Adam-Blondon A.-F."/>
            <person name="Weissenbach J."/>
            <person name="Quetier F."/>
            <person name="Wincker P."/>
        </authorList>
    </citation>
    <scope>NUCLEOTIDE SEQUENCE [LARGE SCALE GENOMIC DNA]</scope>
    <source>
        <strain evidence="3">cv. Pinot noir / PN40024</strain>
    </source>
</reference>
<accession>F6I5D7</accession>
<feature type="transmembrane region" description="Helical" evidence="1">
    <location>
        <begin position="86"/>
        <end position="106"/>
    </location>
</feature>
<name>F6I5D7_VITVI</name>
<evidence type="ECO:0000256" key="1">
    <source>
        <dbReference type="SAM" id="Phobius"/>
    </source>
</evidence>
<keyword evidence="3" id="KW-1185">Reference proteome</keyword>
<gene>
    <name evidence="2" type="ordered locus">VIT_15s0024g01210</name>
</gene>
<dbReference type="Proteomes" id="UP000009183">
    <property type="component" value="Chromosome 15"/>
</dbReference>
<proteinExistence type="predicted"/>
<dbReference type="InParanoid" id="F6I5D7"/>
<dbReference type="AlphaFoldDB" id="F6I5D7"/>
<keyword evidence="1" id="KW-0472">Membrane</keyword>
<sequence length="128" mass="14194">MRTWATILNTLSRSEVSAQLRNRMLWRADCEIVELVGNRSKDSGIGTFSSCEVFNCSKTEENVKVTFVYELHSFERLNDLTGQRGCVILLFGYGLAFKVVGPWIILPPHESNEPAGNGPNGGLSMSLL</sequence>
<organism evidence="2 3">
    <name type="scientific">Vitis vinifera</name>
    <name type="common">Grape</name>
    <dbReference type="NCBI Taxonomy" id="29760"/>
    <lineage>
        <taxon>Eukaryota</taxon>
        <taxon>Viridiplantae</taxon>
        <taxon>Streptophyta</taxon>
        <taxon>Embryophyta</taxon>
        <taxon>Tracheophyta</taxon>
        <taxon>Spermatophyta</taxon>
        <taxon>Magnoliopsida</taxon>
        <taxon>eudicotyledons</taxon>
        <taxon>Gunneridae</taxon>
        <taxon>Pentapetalae</taxon>
        <taxon>rosids</taxon>
        <taxon>Vitales</taxon>
        <taxon>Vitaceae</taxon>
        <taxon>Viteae</taxon>
        <taxon>Vitis</taxon>
    </lineage>
</organism>
<dbReference type="PaxDb" id="29760-VIT_15s0024g01210.t01"/>
<dbReference type="EMBL" id="FN596748">
    <property type="protein sequence ID" value="CCB62155.1"/>
    <property type="molecule type" value="Genomic_DNA"/>
</dbReference>